<accession>A0A0P1KPL7</accession>
<evidence type="ECO:0000313" key="5">
    <source>
        <dbReference type="EMBL" id="CUS21745.1"/>
    </source>
</evidence>
<keyword evidence="3" id="KW-0539">Nucleus</keyword>
<dbReference type="AlphaFoldDB" id="A0A0P1KPL7"/>
<evidence type="ECO:0000256" key="2">
    <source>
        <dbReference type="ARBA" id="ARBA00006809"/>
    </source>
</evidence>
<feature type="region of interest" description="Disordered" evidence="4">
    <location>
        <begin position="699"/>
        <end position="745"/>
    </location>
</feature>
<dbReference type="InterPro" id="IPR011989">
    <property type="entry name" value="ARM-like"/>
</dbReference>
<keyword evidence="6" id="KW-1185">Reference proteome</keyword>
<comment type="subcellular location">
    <subcellularLocation>
        <location evidence="1">Nucleus</location>
    </subcellularLocation>
</comment>
<dbReference type="Pfam" id="PF04931">
    <property type="entry name" value="DNA_pol_phi"/>
    <property type="match status" value="1"/>
</dbReference>
<dbReference type="OrthoDB" id="342531at2759"/>
<evidence type="ECO:0000256" key="3">
    <source>
        <dbReference type="ARBA" id="ARBA00023242"/>
    </source>
</evidence>
<dbReference type="Gene3D" id="1.25.10.10">
    <property type="entry name" value="Leucine-rich Repeat Variant"/>
    <property type="match status" value="1"/>
</dbReference>
<dbReference type="PANTHER" id="PTHR13213">
    <property type="entry name" value="MYB-BINDING PROTEIN 1A FAMILY MEMBER"/>
    <property type="match status" value="1"/>
</dbReference>
<gene>
    <name evidence="5" type="ORF">LAQU0_S03e09780g</name>
</gene>
<dbReference type="GO" id="GO:0000182">
    <property type="term" value="F:rDNA binding"/>
    <property type="evidence" value="ECO:0007669"/>
    <property type="project" value="TreeGrafter"/>
</dbReference>
<dbReference type="SUPFAM" id="SSF48371">
    <property type="entry name" value="ARM repeat"/>
    <property type="match status" value="1"/>
</dbReference>
<proteinExistence type="inferred from homology"/>
<dbReference type="PANTHER" id="PTHR13213:SF2">
    <property type="entry name" value="MYB-BINDING PROTEIN 1A"/>
    <property type="match status" value="1"/>
</dbReference>
<feature type="compositionally biased region" description="Acidic residues" evidence="4">
    <location>
        <begin position="773"/>
        <end position="790"/>
    </location>
</feature>
<reference evidence="6" key="1">
    <citation type="submission" date="2015-10" db="EMBL/GenBank/DDBJ databases">
        <authorList>
            <person name="Devillers H."/>
        </authorList>
    </citation>
    <scope>NUCLEOTIDE SEQUENCE [LARGE SCALE GENOMIC DNA]</scope>
</reference>
<dbReference type="GO" id="GO:0005730">
    <property type="term" value="C:nucleolus"/>
    <property type="evidence" value="ECO:0007669"/>
    <property type="project" value="InterPro"/>
</dbReference>
<evidence type="ECO:0000256" key="4">
    <source>
        <dbReference type="SAM" id="MobiDB-lite"/>
    </source>
</evidence>
<evidence type="ECO:0000313" key="6">
    <source>
        <dbReference type="Proteomes" id="UP000236544"/>
    </source>
</evidence>
<feature type="compositionally biased region" description="Acidic residues" evidence="4">
    <location>
        <begin position="722"/>
        <end position="741"/>
    </location>
</feature>
<evidence type="ECO:0000256" key="1">
    <source>
        <dbReference type="ARBA" id="ARBA00004123"/>
    </source>
</evidence>
<comment type="similarity">
    <text evidence="2">Belongs to the MYBBP1A family.</text>
</comment>
<sequence length="1008" mass="113232">MVAAEVDRDLFYKLASDLSEERLQATIALVTQLSDVEKDSREWEYVLNRLIKGLASSRNGARLGFCLCLTEVVASALEKNVLAHADDYLCLLLSTLSRENIKNGKEERGLLFGKLFGLQVLLNEPLFSQVFKDGNEVNLDFTLTYVSSLIDVALAKTWIRESSMYTLYQVIEKLSSGISSKKPLKALLTLLDSRGLTQTSEGLAVYLFLLHKCPTTASALRKKGLIEDLKLSSPWKNNDPLSKGNLPAITNALKEINSSEDYSVKQKGVWMPRLHFVWDIILTSFFEASDNEIAVSEPAKKKRKKSPEERQHQQIKFPEFWKSVVDESFFNEKSSSERKYLGFLVFEKAFSMAPASYALTLLSKNLIRCLINQSGSSERNLHKVSQRALTTIIEVCKNQPEKTSPSFETLALKEYGSINFDQLTKSKTLNILLSCKSLTAEHLVLLGDVLTNHLLASLKDHSRVRYLLDAMLHLVRAHKSAANKVWLAPLLDALIQQGFFEPEDNERQAKVADQDPPINNLAIERLYSILADLVSAECKSETLCWPYVAVEIILFKLKSQKLLSTMDEELTGILNTSINTLQTIGSKAGKGEVQMQIRGLQLIFSVNILQAYSGETDSILVLQDLNSFYETLREKKDSSYAGFIEILLSLAAQKKALLRKASLLVWELFVGEVSQDDISVLLEILPARENKEGFSKLFEGEEDEGGSGEEEASDGLSAEEGTSGDDGEEDESGPDSDEQGSEDTGQIDKEATSALAKALNLPESIVNDNGEVQFEDLGDTEDEEVSDEDLDDEKMMELDGQLSEIFKRRKEALSKIPTGNKRKQEVKESRENVIAFKHRVVDMLEIFVRWAEGELKQGIRPETSIASKIISITLPLISCVRTTLDKALAEKVTKLLKNKICKLKFVTDASFDNLEEKLLENNLKSVHEAMLLKKCGQFQNLYFSACSTASIFLAKLFVQKSPRPETYFKLTEIYHKTLNEWFIGGRFSANLFLEFLNWLSLKKQQYSD</sequence>
<protein>
    <submittedName>
        <fullName evidence="5">LAQU0S03e09780g1_1</fullName>
    </submittedName>
</protein>
<dbReference type="EMBL" id="LN890565">
    <property type="protein sequence ID" value="CUS21745.1"/>
    <property type="molecule type" value="Genomic_DNA"/>
</dbReference>
<dbReference type="GO" id="GO:0006355">
    <property type="term" value="P:regulation of DNA-templated transcription"/>
    <property type="evidence" value="ECO:0007669"/>
    <property type="project" value="InterPro"/>
</dbReference>
<dbReference type="InterPro" id="IPR007015">
    <property type="entry name" value="DNA_pol_V/MYBBP1A"/>
</dbReference>
<feature type="compositionally biased region" description="Acidic residues" evidence="4">
    <location>
        <begin position="700"/>
        <end position="713"/>
    </location>
</feature>
<name>A0A0P1KPL7_9SACH</name>
<feature type="region of interest" description="Disordered" evidence="4">
    <location>
        <begin position="760"/>
        <end position="790"/>
    </location>
</feature>
<organism evidence="5 6">
    <name type="scientific">Lachancea quebecensis</name>
    <dbReference type="NCBI Taxonomy" id="1654605"/>
    <lineage>
        <taxon>Eukaryota</taxon>
        <taxon>Fungi</taxon>
        <taxon>Dikarya</taxon>
        <taxon>Ascomycota</taxon>
        <taxon>Saccharomycotina</taxon>
        <taxon>Saccharomycetes</taxon>
        <taxon>Saccharomycetales</taxon>
        <taxon>Saccharomycetaceae</taxon>
        <taxon>Lachancea</taxon>
    </lineage>
</organism>
<dbReference type="Proteomes" id="UP000236544">
    <property type="component" value="Unassembled WGS sequence"/>
</dbReference>
<dbReference type="InterPro" id="IPR016024">
    <property type="entry name" value="ARM-type_fold"/>
</dbReference>